<dbReference type="GO" id="GO:0010181">
    <property type="term" value="F:FMN binding"/>
    <property type="evidence" value="ECO:0007669"/>
    <property type="project" value="InterPro"/>
</dbReference>
<gene>
    <name evidence="6" type="primary">rnfG</name>
    <name evidence="8" type="ORF">ENG14_04190</name>
</gene>
<keyword evidence="3 6" id="KW-0285">Flavoprotein</keyword>
<evidence type="ECO:0000256" key="5">
    <source>
        <dbReference type="ARBA" id="ARBA00022982"/>
    </source>
</evidence>
<name>A0A7C0WS88_9BACT</name>
<protein>
    <recommendedName>
        <fullName evidence="6">Ion-translocating oxidoreductase complex subunit G</fullName>
        <ecNumber evidence="6">7.-.-.-</ecNumber>
    </recommendedName>
    <alternativeName>
        <fullName evidence="6">Rnf electron transport complex subunit G</fullName>
    </alternativeName>
</protein>
<keyword evidence="6" id="KW-1133">Transmembrane helix</keyword>
<evidence type="ECO:0000259" key="7">
    <source>
        <dbReference type="SMART" id="SM00900"/>
    </source>
</evidence>
<evidence type="ECO:0000256" key="4">
    <source>
        <dbReference type="ARBA" id="ARBA00022643"/>
    </source>
</evidence>
<comment type="subcellular location">
    <subcellularLocation>
        <location evidence="6">Cell membrane</location>
        <topology evidence="6">Single-pass membrane protein</topology>
    </subcellularLocation>
</comment>
<comment type="cofactor">
    <cofactor evidence="6">
        <name>FMN</name>
        <dbReference type="ChEBI" id="CHEBI:58210"/>
    </cofactor>
</comment>
<feature type="modified residue" description="FMN phosphoryl threonine" evidence="6">
    <location>
        <position position="162"/>
    </location>
</feature>
<dbReference type="NCBIfam" id="NF045876">
    <property type="entry name" value="RnfG_DVU2794"/>
    <property type="match status" value="1"/>
</dbReference>
<comment type="similarity">
    <text evidence="6">Belongs to the RnfG family.</text>
</comment>
<dbReference type="Pfam" id="PF04205">
    <property type="entry name" value="FMN_bind"/>
    <property type="match status" value="1"/>
</dbReference>
<keyword evidence="6" id="KW-0472">Membrane</keyword>
<comment type="caution">
    <text evidence="8">The sequence shown here is derived from an EMBL/GenBank/DDBJ whole genome shotgun (WGS) entry which is preliminary data.</text>
</comment>
<evidence type="ECO:0000256" key="1">
    <source>
        <dbReference type="ARBA" id="ARBA00022448"/>
    </source>
</evidence>
<dbReference type="SMART" id="SM00900">
    <property type="entry name" value="FMN_bind"/>
    <property type="match status" value="1"/>
</dbReference>
<dbReference type="AlphaFoldDB" id="A0A7C0WS88"/>
<dbReference type="PIRSF" id="PIRSF006091">
    <property type="entry name" value="E_trnsport_RnfG"/>
    <property type="match status" value="1"/>
</dbReference>
<organism evidence="8">
    <name type="scientific">Thermodesulforhabdus norvegica</name>
    <dbReference type="NCBI Taxonomy" id="39841"/>
    <lineage>
        <taxon>Bacteria</taxon>
        <taxon>Pseudomonadati</taxon>
        <taxon>Thermodesulfobacteriota</taxon>
        <taxon>Syntrophobacteria</taxon>
        <taxon>Syntrophobacterales</taxon>
        <taxon>Thermodesulforhabdaceae</taxon>
        <taxon>Thermodesulforhabdus</taxon>
    </lineage>
</organism>
<keyword evidence="2 6" id="KW-0597">Phosphoprotein</keyword>
<evidence type="ECO:0000256" key="3">
    <source>
        <dbReference type="ARBA" id="ARBA00022630"/>
    </source>
</evidence>
<dbReference type="InterPro" id="IPR010209">
    <property type="entry name" value="Ion_transpt_RnfG/RsxG"/>
</dbReference>
<dbReference type="PANTHER" id="PTHR36118:SF1">
    <property type="entry name" value="ION-TRANSLOCATING OXIDOREDUCTASE COMPLEX SUBUNIT G"/>
    <property type="match status" value="1"/>
</dbReference>
<evidence type="ECO:0000256" key="2">
    <source>
        <dbReference type="ARBA" id="ARBA00022553"/>
    </source>
</evidence>
<dbReference type="EMBL" id="DQZW01000199">
    <property type="protein sequence ID" value="HDL90084.1"/>
    <property type="molecule type" value="Genomic_DNA"/>
</dbReference>
<dbReference type="EC" id="7.-.-.-" evidence="6"/>
<accession>A0A7C0WS88</accession>
<keyword evidence="1 6" id="KW-0813">Transport</keyword>
<keyword evidence="6" id="KW-1278">Translocase</keyword>
<dbReference type="GO" id="GO:0009055">
    <property type="term" value="F:electron transfer activity"/>
    <property type="evidence" value="ECO:0007669"/>
    <property type="project" value="InterPro"/>
</dbReference>
<keyword evidence="6" id="KW-1003">Cell membrane</keyword>
<dbReference type="GO" id="GO:0022900">
    <property type="term" value="P:electron transport chain"/>
    <property type="evidence" value="ECO:0007669"/>
    <property type="project" value="UniProtKB-UniRule"/>
</dbReference>
<comment type="subunit">
    <text evidence="6">The complex is composed of six subunits: RnfA, RnfB, RnfC, RnfD, RnfE and RnfG.</text>
</comment>
<proteinExistence type="inferred from homology"/>
<reference evidence="8" key="1">
    <citation type="journal article" date="2020" name="mSystems">
        <title>Genome- and Community-Level Interaction Insights into Carbon Utilization and Element Cycling Functions of Hydrothermarchaeota in Hydrothermal Sediment.</title>
        <authorList>
            <person name="Zhou Z."/>
            <person name="Liu Y."/>
            <person name="Xu W."/>
            <person name="Pan J."/>
            <person name="Luo Z.H."/>
            <person name="Li M."/>
        </authorList>
    </citation>
    <scope>NUCLEOTIDE SEQUENCE [LARGE SCALE GENOMIC DNA]</scope>
    <source>
        <strain evidence="8">HyVt-19</strain>
    </source>
</reference>
<dbReference type="NCBIfam" id="TIGR01947">
    <property type="entry name" value="rnfG"/>
    <property type="match status" value="1"/>
</dbReference>
<dbReference type="InterPro" id="IPR007329">
    <property type="entry name" value="FMN-bd"/>
</dbReference>
<comment type="function">
    <text evidence="6">Part of a membrane-bound complex that couples electron transfer with translocation of ions across the membrane.</text>
</comment>
<dbReference type="PANTHER" id="PTHR36118">
    <property type="entry name" value="ION-TRANSLOCATING OXIDOREDUCTASE COMPLEX SUBUNIT G"/>
    <property type="match status" value="1"/>
</dbReference>
<feature type="domain" description="FMN-binding" evidence="7">
    <location>
        <begin position="95"/>
        <end position="179"/>
    </location>
</feature>
<evidence type="ECO:0000256" key="6">
    <source>
        <dbReference type="HAMAP-Rule" id="MF_00479"/>
    </source>
</evidence>
<keyword evidence="5 6" id="KW-0249">Electron transport</keyword>
<dbReference type="Proteomes" id="UP000886355">
    <property type="component" value="Unassembled WGS sequence"/>
</dbReference>
<sequence length="189" mass="20287">MRDMIKMVVVLTAITAVSSLALSYINDATRAAREYQLLKYVKEPSIKAVFAKLDYNNDPIKDRITLKLGKEGKTIFPAKKDGHIIAVAYDAAAAGYHGEIEVMVGIKPDGTLAGIGIMRHSETPGLGARVAEPSFTEQFRNAKPPVKLSSEGGTINGISGATISSKGVITAVNEALKLFPEVKKEVFKP</sequence>
<keyword evidence="6" id="KW-0812">Transmembrane</keyword>
<dbReference type="GO" id="GO:0005886">
    <property type="term" value="C:plasma membrane"/>
    <property type="evidence" value="ECO:0007669"/>
    <property type="project" value="UniProtKB-SubCell"/>
</dbReference>
<keyword evidence="4 6" id="KW-0288">FMN</keyword>
<evidence type="ECO:0000313" key="8">
    <source>
        <dbReference type="EMBL" id="HDL90084.1"/>
    </source>
</evidence>
<dbReference type="HAMAP" id="MF_00479">
    <property type="entry name" value="RsxG_RnfG"/>
    <property type="match status" value="1"/>
</dbReference>
<dbReference type="Gene3D" id="3.90.1010.20">
    <property type="match status" value="1"/>
</dbReference>